<feature type="region of interest" description="Disordered" evidence="1">
    <location>
        <begin position="1"/>
        <end position="30"/>
    </location>
</feature>
<proteinExistence type="predicted"/>
<evidence type="ECO:0000313" key="3">
    <source>
        <dbReference type="Proteomes" id="UP001295740"/>
    </source>
</evidence>
<dbReference type="Proteomes" id="UP001295740">
    <property type="component" value="Unassembled WGS sequence"/>
</dbReference>
<dbReference type="EMBL" id="CAUWAG010000006">
    <property type="protein sequence ID" value="CAJ2503704.1"/>
    <property type="molecule type" value="Genomic_DNA"/>
</dbReference>
<evidence type="ECO:0000313" key="2">
    <source>
        <dbReference type="EMBL" id="CAJ2503704.1"/>
    </source>
</evidence>
<name>A0AAI8YG83_9PEZI</name>
<dbReference type="AlphaFoldDB" id="A0AAI8YG83"/>
<evidence type="ECO:0000256" key="1">
    <source>
        <dbReference type="SAM" id="MobiDB-lite"/>
    </source>
</evidence>
<reference evidence="2" key="1">
    <citation type="submission" date="2023-10" db="EMBL/GenBank/DDBJ databases">
        <authorList>
            <person name="Hackl T."/>
        </authorList>
    </citation>
    <scope>NUCLEOTIDE SEQUENCE</scope>
</reference>
<organism evidence="2 3">
    <name type="scientific">Anthostomella pinea</name>
    <dbReference type="NCBI Taxonomy" id="933095"/>
    <lineage>
        <taxon>Eukaryota</taxon>
        <taxon>Fungi</taxon>
        <taxon>Dikarya</taxon>
        <taxon>Ascomycota</taxon>
        <taxon>Pezizomycotina</taxon>
        <taxon>Sordariomycetes</taxon>
        <taxon>Xylariomycetidae</taxon>
        <taxon>Xylariales</taxon>
        <taxon>Xylariaceae</taxon>
        <taxon>Anthostomella</taxon>
    </lineage>
</organism>
<sequence length="97" mass="10638">MVYPRAEKSSGVVTGVPLAKPKSGRNNFQKNGSVVSQLREKGEDTMANTHPGGDLLANRWNPMSLSLMTASTVSRLMAMWQKQGLGLELELESILFF</sequence>
<keyword evidence="3" id="KW-1185">Reference proteome</keyword>
<comment type="caution">
    <text evidence="2">The sequence shown here is derived from an EMBL/GenBank/DDBJ whole genome shotgun (WGS) entry which is preliminary data.</text>
</comment>
<accession>A0AAI8YG83</accession>
<protein>
    <submittedName>
        <fullName evidence="2">Uu.00g110980.m01.CDS01</fullName>
    </submittedName>
</protein>
<gene>
    <name evidence="2" type="ORF">KHLLAP_LOCUS4172</name>
</gene>